<comment type="caution">
    <text evidence="1">The sequence shown here is derived from an EMBL/GenBank/DDBJ whole genome shotgun (WGS) entry which is preliminary data.</text>
</comment>
<dbReference type="EMBL" id="JACVXB010000006">
    <property type="protein sequence ID" value="MBD0833124.1"/>
    <property type="molecule type" value="Genomic_DNA"/>
</dbReference>
<name>A0A8J6QKC3_9FLAO</name>
<dbReference type="AlphaFoldDB" id="A0A8J6QKC3"/>
<evidence type="ECO:0000313" key="1">
    <source>
        <dbReference type="EMBL" id="MBD0833124.1"/>
    </source>
</evidence>
<gene>
    <name evidence="1" type="ORF">ICJ83_13375</name>
</gene>
<dbReference type="RefSeq" id="WP_188230910.1">
    <property type="nucleotide sequence ID" value="NZ_JACVXB010000006.1"/>
</dbReference>
<keyword evidence="2" id="KW-1185">Reference proteome</keyword>
<organism evidence="1 2">
    <name type="scientific">Aestuariibaculum sediminum</name>
    <dbReference type="NCBI Taxonomy" id="2770637"/>
    <lineage>
        <taxon>Bacteria</taxon>
        <taxon>Pseudomonadati</taxon>
        <taxon>Bacteroidota</taxon>
        <taxon>Flavobacteriia</taxon>
        <taxon>Flavobacteriales</taxon>
        <taxon>Flavobacteriaceae</taxon>
    </lineage>
</organism>
<accession>A0A8J6QKC3</accession>
<sequence>MAKKFIFWKGYCKASKFIALDKINHIISISGDIVDIKQFSDISISLKIEIEEQKIDTLYASLKTYIEIDEFDTMNSNSNKERTIFLNISFSSGKGDVKVDVPYV</sequence>
<protein>
    <submittedName>
        <fullName evidence="1">Uncharacterized protein</fullName>
    </submittedName>
</protein>
<evidence type="ECO:0000313" key="2">
    <source>
        <dbReference type="Proteomes" id="UP000600588"/>
    </source>
</evidence>
<proteinExistence type="predicted"/>
<reference evidence="1 2" key="1">
    <citation type="submission" date="2020-09" db="EMBL/GenBank/DDBJ databases">
        <title>TT11 complete genome.</title>
        <authorList>
            <person name="Wu Z."/>
        </authorList>
    </citation>
    <scope>NUCLEOTIDE SEQUENCE [LARGE SCALE GENOMIC DNA]</scope>
    <source>
        <strain evidence="1 2">TT11</strain>
    </source>
</reference>
<dbReference type="Proteomes" id="UP000600588">
    <property type="component" value="Unassembled WGS sequence"/>
</dbReference>